<proteinExistence type="predicted"/>
<sequence length="100" mass="11205">GPFDVVKALEIEVNATLGIAKTLSDTINVKLREHPPSTYYISALNQCREMFDDILDSINQTLEDGWDDFGIENPLDVQPLIQSTVICVDILSNIVDNHKF</sequence>
<reference evidence="1 2" key="1">
    <citation type="journal article" date="2018" name="Front. Plant Sci.">
        <title>Red Clover (Trifolium pratense) and Zigzag Clover (T. medium) - A Picture of Genomic Similarities and Differences.</title>
        <authorList>
            <person name="Dluhosova J."/>
            <person name="Istvanek J."/>
            <person name="Nedelnik J."/>
            <person name="Repkova J."/>
        </authorList>
    </citation>
    <scope>NUCLEOTIDE SEQUENCE [LARGE SCALE GENOMIC DNA]</scope>
    <source>
        <strain evidence="2">cv. 10/8</strain>
        <tissue evidence="1">Leaf</tissue>
    </source>
</reference>
<protein>
    <submittedName>
        <fullName evidence="1">Pectinesterase inhibitor</fullName>
    </submittedName>
</protein>
<organism evidence="1 2">
    <name type="scientific">Trifolium medium</name>
    <dbReference type="NCBI Taxonomy" id="97028"/>
    <lineage>
        <taxon>Eukaryota</taxon>
        <taxon>Viridiplantae</taxon>
        <taxon>Streptophyta</taxon>
        <taxon>Embryophyta</taxon>
        <taxon>Tracheophyta</taxon>
        <taxon>Spermatophyta</taxon>
        <taxon>Magnoliopsida</taxon>
        <taxon>eudicotyledons</taxon>
        <taxon>Gunneridae</taxon>
        <taxon>Pentapetalae</taxon>
        <taxon>rosids</taxon>
        <taxon>fabids</taxon>
        <taxon>Fabales</taxon>
        <taxon>Fabaceae</taxon>
        <taxon>Papilionoideae</taxon>
        <taxon>50 kb inversion clade</taxon>
        <taxon>NPAAA clade</taxon>
        <taxon>Hologalegina</taxon>
        <taxon>IRL clade</taxon>
        <taxon>Trifolieae</taxon>
        <taxon>Trifolium</taxon>
    </lineage>
</organism>
<comment type="caution">
    <text evidence="1">The sequence shown here is derived from an EMBL/GenBank/DDBJ whole genome shotgun (WGS) entry which is preliminary data.</text>
</comment>
<keyword evidence="2" id="KW-1185">Reference proteome</keyword>
<evidence type="ECO:0000313" key="1">
    <source>
        <dbReference type="EMBL" id="MCI35946.1"/>
    </source>
</evidence>
<feature type="non-terminal residue" evidence="1">
    <location>
        <position position="1"/>
    </location>
</feature>
<name>A0A392RJE2_9FABA</name>
<dbReference type="Proteomes" id="UP000265520">
    <property type="component" value="Unassembled WGS sequence"/>
</dbReference>
<evidence type="ECO:0000313" key="2">
    <source>
        <dbReference type="Proteomes" id="UP000265520"/>
    </source>
</evidence>
<dbReference type="EMBL" id="LXQA010228664">
    <property type="protein sequence ID" value="MCI35946.1"/>
    <property type="molecule type" value="Genomic_DNA"/>
</dbReference>
<accession>A0A392RJE2</accession>
<dbReference type="AlphaFoldDB" id="A0A392RJE2"/>